<gene>
    <name evidence="2" type="ORF">HNQ65_002788</name>
</gene>
<sequence>MHKFGIFVDGSNLTGSLGKLNLKIPDYESFYKYVFREGASHWAQSFHSAQTRLDARLHRVMLYQLGEMDYLDFSDPKLQANQRELFDRSPEVKNHFMREAGIKLQNLQNDELHLEAWKMYWKDRENWYAKRKGILQGVLSFNHAVQESCDFLQVVPCGYWKLNILKSYIEEKGLDTGIAVGVATHAEFLDVILLMSGDADFIPSVDHAKTKQCSVGAIDIIRGSPPEKKGRQSSTRLHSACDFVVRVYETELLRLKLAETRTNDNGEV</sequence>
<evidence type="ECO:0000313" key="3">
    <source>
        <dbReference type="Proteomes" id="UP000590740"/>
    </source>
</evidence>
<accession>A0A7W7YBU3</accession>
<feature type="domain" description="NYN" evidence="1">
    <location>
        <begin position="169"/>
        <end position="241"/>
    </location>
</feature>
<dbReference type="GO" id="GO:0004540">
    <property type="term" value="F:RNA nuclease activity"/>
    <property type="evidence" value="ECO:0007669"/>
    <property type="project" value="InterPro"/>
</dbReference>
<dbReference type="AlphaFoldDB" id="A0A7W7YBU3"/>
<dbReference type="EMBL" id="JACHIG010000005">
    <property type="protein sequence ID" value="MBB5033205.1"/>
    <property type="molecule type" value="Genomic_DNA"/>
</dbReference>
<protein>
    <submittedName>
        <fullName evidence="2">Uncharacterized LabA/DUF88 family protein</fullName>
    </submittedName>
</protein>
<reference evidence="2 3" key="1">
    <citation type="submission" date="2020-08" db="EMBL/GenBank/DDBJ databases">
        <title>Genomic Encyclopedia of Type Strains, Phase IV (KMG-IV): sequencing the most valuable type-strain genomes for metagenomic binning, comparative biology and taxonomic classification.</title>
        <authorList>
            <person name="Goeker M."/>
        </authorList>
    </citation>
    <scope>NUCLEOTIDE SEQUENCE [LARGE SCALE GENOMIC DNA]</scope>
    <source>
        <strain evidence="2 3">DSM 12252</strain>
    </source>
</reference>
<comment type="caution">
    <text evidence="2">The sequence shown here is derived from an EMBL/GenBank/DDBJ whole genome shotgun (WGS) entry which is preliminary data.</text>
</comment>
<dbReference type="Gene3D" id="3.40.50.1010">
    <property type="entry name" value="5'-nuclease"/>
    <property type="match status" value="1"/>
</dbReference>
<dbReference type="RefSeq" id="WP_184340117.1">
    <property type="nucleotide sequence ID" value="NZ_JACHIG010000005.1"/>
</dbReference>
<keyword evidence="3" id="KW-1185">Reference proteome</keyword>
<dbReference type="Proteomes" id="UP000590740">
    <property type="component" value="Unassembled WGS sequence"/>
</dbReference>
<organism evidence="2 3">
    <name type="scientific">Prosthecobacter vanneervenii</name>
    <dbReference type="NCBI Taxonomy" id="48466"/>
    <lineage>
        <taxon>Bacteria</taxon>
        <taxon>Pseudomonadati</taxon>
        <taxon>Verrucomicrobiota</taxon>
        <taxon>Verrucomicrobiia</taxon>
        <taxon>Verrucomicrobiales</taxon>
        <taxon>Verrucomicrobiaceae</taxon>
        <taxon>Prosthecobacter</taxon>
    </lineage>
</organism>
<proteinExistence type="predicted"/>
<dbReference type="InterPro" id="IPR021139">
    <property type="entry name" value="NYN"/>
</dbReference>
<evidence type="ECO:0000259" key="1">
    <source>
        <dbReference type="Pfam" id="PF01936"/>
    </source>
</evidence>
<evidence type="ECO:0000313" key="2">
    <source>
        <dbReference type="EMBL" id="MBB5033205.1"/>
    </source>
</evidence>
<dbReference type="Pfam" id="PF01936">
    <property type="entry name" value="NYN"/>
    <property type="match status" value="1"/>
</dbReference>
<name>A0A7W7YBU3_9BACT</name>